<proteinExistence type="predicted"/>
<dbReference type="Proteomes" id="UP000001209">
    <property type="component" value="Segment"/>
</dbReference>
<gene>
    <name evidence="2" type="primary">68</name>
    <name evidence="2" type="ORF">DD5_68</name>
</gene>
<evidence type="ECO:0000313" key="2">
    <source>
        <dbReference type="EMBL" id="ACE80177.1"/>
    </source>
</evidence>
<feature type="region of interest" description="Disordered" evidence="1">
    <location>
        <begin position="1"/>
        <end position="39"/>
    </location>
</feature>
<dbReference type="InterPro" id="IPR009061">
    <property type="entry name" value="DNA-bd_dom_put_sf"/>
</dbReference>
<evidence type="ECO:0000256" key="1">
    <source>
        <dbReference type="SAM" id="MobiDB-lite"/>
    </source>
</evidence>
<dbReference type="SUPFAM" id="SSF46955">
    <property type="entry name" value="Putative DNA-binding domain"/>
    <property type="match status" value="1"/>
</dbReference>
<dbReference type="GeneID" id="6417342"/>
<accession>B3VH50</accession>
<dbReference type="EMBL" id="EU744252">
    <property type="protein sequence ID" value="ACE80177.1"/>
    <property type="molecule type" value="Genomic_DNA"/>
</dbReference>
<dbReference type="RefSeq" id="YP_001994799.1">
    <property type="nucleotide sequence ID" value="NC_011022.1"/>
</dbReference>
<evidence type="ECO:0000313" key="3">
    <source>
        <dbReference type="Proteomes" id="UP000001209"/>
    </source>
</evidence>
<dbReference type="KEGG" id="vg:6417342"/>
<sequence length="101" mass="10999">MGGRAVPPTLRVVRTSERGYERPLQSTSQQAAGSVRDQGAVVSNPSLATEEQLTELFGVDTDTVRRWRKQGLAAVGDYSPKWGKPTPLFSVASAARYHRKG</sequence>
<organism evidence="2 3">
    <name type="scientific">Mycobacterium phage DD5</name>
    <dbReference type="NCBI Taxonomy" id="540064"/>
    <lineage>
        <taxon>Viruses</taxon>
        <taxon>Duplodnaviria</taxon>
        <taxon>Heunggongvirae</taxon>
        <taxon>Uroviricota</taxon>
        <taxon>Caudoviricetes</taxon>
        <taxon>Fromanvirus</taxon>
        <taxon>Fromanvirus lockley</taxon>
    </lineage>
</organism>
<protein>
    <submittedName>
        <fullName evidence="2">Helix-turn-helix DNA binding domain protein</fullName>
    </submittedName>
</protein>
<reference evidence="2 3" key="1">
    <citation type="submission" date="2011-11" db="EMBL/GenBank/DDBJ databases">
        <authorList>
            <person name="Houtz J.M."/>
            <person name="Chambers R.A."/>
            <person name="Vogelsberger A.M."/>
            <person name="Jacobs-Sera D."/>
            <person name="Hendrix R.W."/>
            <person name="Hatfull G.F."/>
        </authorList>
    </citation>
    <scope>NUCLEOTIDE SEQUENCE [LARGE SCALE GENOMIC DNA]</scope>
</reference>
<name>B3VH50_9CAUD</name>